<comment type="pathway">
    <text evidence="8 9">Amino-acid biosynthesis; D-alanine biosynthesis; D-alanine from L-alanine: step 1/1.</text>
</comment>
<protein>
    <recommendedName>
        <fullName evidence="5 9">Alanine racemase</fullName>
        <ecNumber evidence="5 9">5.1.1.1</ecNumber>
    </recommendedName>
</protein>
<evidence type="ECO:0000256" key="7">
    <source>
        <dbReference type="ARBA" id="ARBA00023235"/>
    </source>
</evidence>
<keyword evidence="7 9" id="KW-0413">Isomerase</keyword>
<name>A0ABW3IAA7_9PAST</name>
<dbReference type="PRINTS" id="PR00992">
    <property type="entry name" value="ALARACEMASE"/>
</dbReference>
<evidence type="ECO:0000256" key="5">
    <source>
        <dbReference type="ARBA" id="ARBA00013089"/>
    </source>
</evidence>
<evidence type="ECO:0000259" key="10">
    <source>
        <dbReference type="SMART" id="SM01005"/>
    </source>
</evidence>
<evidence type="ECO:0000256" key="1">
    <source>
        <dbReference type="ARBA" id="ARBA00000316"/>
    </source>
</evidence>
<comment type="cofactor">
    <cofactor evidence="2 9">
        <name>pyridoxal 5'-phosphate</name>
        <dbReference type="ChEBI" id="CHEBI:597326"/>
    </cofactor>
</comment>
<dbReference type="SUPFAM" id="SSF50621">
    <property type="entry name" value="Alanine racemase C-terminal domain-like"/>
    <property type="match status" value="1"/>
</dbReference>
<sequence>MMVKPATVKISSVALKHNIQVIRQKAPHSKIIAVVKANAYGHGVLFVASAVEKLVDCFGVARLEEALSLRSQGITKPILLLEGFFSEQYLPIIAVNNIQTVVHNKEQLLALQQAELPNKIKVWLKIDTGMHRLGVALEQVDEFYQQLQNCPNVESDIGFISHFSRADETDCDYTQKQLEAFLQVTKDKKGERSIAASGGILFWENAHLDWIRPGIIMYGVLPDNSATHTQGLIPVMTLTSSLIAIRDHKKGEPVGYGGIWISDKNTKIGVVAIGYGDGYPRNIPTGTPVYINGRFVPIVGRVSMDMLTVDLGTESEEKVGDEVILWGKELPIEELSKITGILTYELITKLTPRVLTEYID</sequence>
<comment type="pathway">
    <text evidence="3">Cell wall biogenesis; peptidoglycan biosynthesis.</text>
</comment>
<dbReference type="Pfam" id="PF01168">
    <property type="entry name" value="Ala_racemase_N"/>
    <property type="match status" value="1"/>
</dbReference>
<dbReference type="InterPro" id="IPR001608">
    <property type="entry name" value="Ala_racemase_N"/>
</dbReference>
<dbReference type="PANTHER" id="PTHR30511">
    <property type="entry name" value="ALANINE RACEMASE"/>
    <property type="match status" value="1"/>
</dbReference>
<dbReference type="PROSITE" id="PS00395">
    <property type="entry name" value="ALANINE_RACEMASE"/>
    <property type="match status" value="1"/>
</dbReference>
<evidence type="ECO:0000313" key="11">
    <source>
        <dbReference type="EMBL" id="MFD0966364.1"/>
    </source>
</evidence>
<evidence type="ECO:0000256" key="8">
    <source>
        <dbReference type="ARBA" id="ARBA00037912"/>
    </source>
</evidence>
<dbReference type="RefSeq" id="WP_380820479.1">
    <property type="nucleotide sequence ID" value="NZ_JBHTJN010000011.1"/>
</dbReference>
<evidence type="ECO:0000256" key="4">
    <source>
        <dbReference type="ARBA" id="ARBA00007880"/>
    </source>
</evidence>
<feature type="binding site" evidence="9">
    <location>
        <position position="132"/>
    </location>
    <ligand>
        <name>substrate</name>
    </ligand>
</feature>
<evidence type="ECO:0000256" key="6">
    <source>
        <dbReference type="ARBA" id="ARBA00022898"/>
    </source>
</evidence>
<comment type="catalytic activity">
    <reaction evidence="1 9">
        <text>L-alanine = D-alanine</text>
        <dbReference type="Rhea" id="RHEA:20249"/>
        <dbReference type="ChEBI" id="CHEBI:57416"/>
        <dbReference type="ChEBI" id="CHEBI:57972"/>
        <dbReference type="EC" id="5.1.1.1"/>
    </reaction>
</comment>
<dbReference type="PANTHER" id="PTHR30511:SF4">
    <property type="entry name" value="ALANINE RACEMASE, BIOSYNTHETIC"/>
    <property type="match status" value="1"/>
</dbReference>
<organism evidence="11 12">
    <name type="scientific">Seminibacterium arietis</name>
    <dbReference type="NCBI Taxonomy" id="1173502"/>
    <lineage>
        <taxon>Bacteria</taxon>
        <taxon>Pseudomonadati</taxon>
        <taxon>Pseudomonadota</taxon>
        <taxon>Gammaproteobacteria</taxon>
        <taxon>Pasteurellales</taxon>
        <taxon>Pasteurellaceae</taxon>
        <taxon>Seminibacterium</taxon>
    </lineage>
</organism>
<dbReference type="SMART" id="SM01005">
    <property type="entry name" value="Ala_racemase_C"/>
    <property type="match status" value="1"/>
</dbReference>
<feature type="domain" description="Alanine racemase C-terminal" evidence="10">
    <location>
        <begin position="235"/>
        <end position="359"/>
    </location>
</feature>
<proteinExistence type="inferred from homology"/>
<comment type="caution">
    <text evidence="11">The sequence shown here is derived from an EMBL/GenBank/DDBJ whole genome shotgun (WGS) entry which is preliminary data.</text>
</comment>
<evidence type="ECO:0000313" key="12">
    <source>
        <dbReference type="Proteomes" id="UP001596996"/>
    </source>
</evidence>
<evidence type="ECO:0000256" key="2">
    <source>
        <dbReference type="ARBA" id="ARBA00001933"/>
    </source>
</evidence>
<dbReference type="Gene3D" id="2.40.37.10">
    <property type="entry name" value="Lyase, Ornithine Decarboxylase, Chain A, domain 1"/>
    <property type="match status" value="1"/>
</dbReference>
<dbReference type="InterPro" id="IPR020622">
    <property type="entry name" value="Ala_racemase_pyridoxalP-BS"/>
</dbReference>
<dbReference type="Proteomes" id="UP001596996">
    <property type="component" value="Unassembled WGS sequence"/>
</dbReference>
<evidence type="ECO:0000256" key="3">
    <source>
        <dbReference type="ARBA" id="ARBA00004752"/>
    </source>
</evidence>
<dbReference type="Pfam" id="PF00842">
    <property type="entry name" value="Ala_racemase_C"/>
    <property type="match status" value="1"/>
</dbReference>
<dbReference type="InterPro" id="IPR009006">
    <property type="entry name" value="Ala_racemase/Decarboxylase_C"/>
</dbReference>
<reference evidence="12" key="1">
    <citation type="journal article" date="2019" name="Int. J. Syst. Evol. Microbiol.">
        <title>The Global Catalogue of Microorganisms (GCM) 10K type strain sequencing project: providing services to taxonomists for standard genome sequencing and annotation.</title>
        <authorList>
            <consortium name="The Broad Institute Genomics Platform"/>
            <consortium name="The Broad Institute Genome Sequencing Center for Infectious Disease"/>
            <person name="Wu L."/>
            <person name="Ma J."/>
        </authorList>
    </citation>
    <scope>NUCLEOTIDE SEQUENCE [LARGE SCALE GENOMIC DNA]</scope>
    <source>
        <strain evidence="12">CCUG 61707</strain>
    </source>
</reference>
<evidence type="ECO:0000256" key="9">
    <source>
        <dbReference type="HAMAP-Rule" id="MF_01201"/>
    </source>
</evidence>
<dbReference type="CDD" id="cd06827">
    <property type="entry name" value="PLPDE_III_AR_proteobact"/>
    <property type="match status" value="1"/>
</dbReference>
<dbReference type="InterPro" id="IPR000821">
    <property type="entry name" value="Ala_racemase"/>
</dbReference>
<feature type="active site" description="Proton acceptor; specific for L-alanine" evidence="9">
    <location>
        <position position="256"/>
    </location>
</feature>
<dbReference type="EMBL" id="JBHTJN010000011">
    <property type="protein sequence ID" value="MFD0966364.1"/>
    <property type="molecule type" value="Genomic_DNA"/>
</dbReference>
<keyword evidence="6 9" id="KW-0663">Pyridoxal phosphate</keyword>
<feature type="active site" description="Proton acceptor; specific for D-alanine" evidence="9">
    <location>
        <position position="36"/>
    </location>
</feature>
<keyword evidence="12" id="KW-1185">Reference proteome</keyword>
<feature type="binding site" evidence="9">
    <location>
        <position position="304"/>
    </location>
    <ligand>
        <name>substrate</name>
    </ligand>
</feature>
<gene>
    <name evidence="11" type="primary">alr</name>
    <name evidence="11" type="ORF">ACFQ02_05830</name>
</gene>
<comment type="similarity">
    <text evidence="4 9">Belongs to the alanine racemase family.</text>
</comment>
<feature type="modified residue" description="N6-(pyridoxal phosphate)lysine" evidence="9">
    <location>
        <position position="36"/>
    </location>
</feature>
<dbReference type="SUPFAM" id="SSF51419">
    <property type="entry name" value="PLP-binding barrel"/>
    <property type="match status" value="1"/>
</dbReference>
<dbReference type="HAMAP" id="MF_01201">
    <property type="entry name" value="Ala_racemase"/>
    <property type="match status" value="1"/>
</dbReference>
<dbReference type="EC" id="5.1.1.1" evidence="5 9"/>
<accession>A0ABW3IAA7</accession>
<dbReference type="InterPro" id="IPR011079">
    <property type="entry name" value="Ala_racemase_C"/>
</dbReference>
<comment type="function">
    <text evidence="9">Catalyzes the interconversion of L-alanine and D-alanine. May also act on other amino acids.</text>
</comment>
<dbReference type="Gene3D" id="3.20.20.10">
    <property type="entry name" value="Alanine racemase"/>
    <property type="match status" value="1"/>
</dbReference>
<dbReference type="GO" id="GO:0008784">
    <property type="term" value="F:alanine racemase activity"/>
    <property type="evidence" value="ECO:0007669"/>
    <property type="project" value="UniProtKB-EC"/>
</dbReference>
<dbReference type="NCBIfam" id="TIGR00492">
    <property type="entry name" value="alr"/>
    <property type="match status" value="1"/>
</dbReference>
<dbReference type="InterPro" id="IPR029066">
    <property type="entry name" value="PLP-binding_barrel"/>
</dbReference>